<dbReference type="AlphaFoldDB" id="X0X4Z7"/>
<gene>
    <name evidence="1" type="ORF">S01H1_60367</name>
</gene>
<accession>X0X4Z7</accession>
<comment type="caution">
    <text evidence="1">The sequence shown here is derived from an EMBL/GenBank/DDBJ whole genome shotgun (WGS) entry which is preliminary data.</text>
</comment>
<reference evidence="1" key="1">
    <citation type="journal article" date="2014" name="Front. Microbiol.">
        <title>High frequency of phylogenetically diverse reductive dehalogenase-homologous genes in deep subseafloor sedimentary metagenomes.</title>
        <authorList>
            <person name="Kawai M."/>
            <person name="Futagami T."/>
            <person name="Toyoda A."/>
            <person name="Takaki Y."/>
            <person name="Nishi S."/>
            <person name="Hori S."/>
            <person name="Arai W."/>
            <person name="Tsubouchi T."/>
            <person name="Morono Y."/>
            <person name="Uchiyama I."/>
            <person name="Ito T."/>
            <person name="Fujiyama A."/>
            <person name="Inagaki F."/>
            <person name="Takami H."/>
        </authorList>
    </citation>
    <scope>NUCLEOTIDE SEQUENCE</scope>
    <source>
        <strain evidence="1">Expedition CK06-06</strain>
    </source>
</reference>
<protein>
    <submittedName>
        <fullName evidence="1">Uncharacterized protein</fullName>
    </submittedName>
</protein>
<name>X0X4Z7_9ZZZZ</name>
<proteinExistence type="predicted"/>
<feature type="non-terminal residue" evidence="1">
    <location>
        <position position="35"/>
    </location>
</feature>
<dbReference type="EMBL" id="BARS01039537">
    <property type="protein sequence ID" value="GAG20066.1"/>
    <property type="molecule type" value="Genomic_DNA"/>
</dbReference>
<organism evidence="1">
    <name type="scientific">marine sediment metagenome</name>
    <dbReference type="NCBI Taxonomy" id="412755"/>
    <lineage>
        <taxon>unclassified sequences</taxon>
        <taxon>metagenomes</taxon>
        <taxon>ecological metagenomes</taxon>
    </lineage>
</organism>
<evidence type="ECO:0000313" key="1">
    <source>
        <dbReference type="EMBL" id="GAG20066.1"/>
    </source>
</evidence>
<sequence>MTGLNKQTIDSWSHRPFLVGLLGNLALAGLKLCFG</sequence>